<dbReference type="PANTHER" id="PTHR32085">
    <property type="entry name" value="PROTEIN CSF1"/>
    <property type="match status" value="1"/>
</dbReference>
<dbReference type="GO" id="GO:0016020">
    <property type="term" value="C:membrane"/>
    <property type="evidence" value="ECO:0007669"/>
    <property type="project" value="InterPro"/>
</dbReference>
<protein>
    <recommendedName>
        <fullName evidence="3">Csf1 N-terminal domain-containing protein</fullName>
    </recommendedName>
</protein>
<keyword evidence="5" id="KW-1185">Reference proteome</keyword>
<dbReference type="PANTHER" id="PTHR32085:SF3">
    <property type="entry name" value="PROTEIN CSF1"/>
    <property type="match status" value="1"/>
</dbReference>
<accession>A0AAD4LDP9</accession>
<feature type="transmembrane region" description="Helical" evidence="2">
    <location>
        <begin position="6"/>
        <end position="36"/>
    </location>
</feature>
<sequence>MLDQNFLVATILVVIGLLFYILYWNRLLALILSLVLRVVLWNKGGPSVWIQIGSLHISLLSGRILLKDFRYHSSNQSIKVVKVQLRWQYWVRALTASEHIQAHAGGEEPKRFEWFIYNRTAAFDNIVAQMDAKTPVPERRAQSPAAASHLRQIFSKSSVGGDHIAQTPRARAWFTTPKFVRRFIQWLRKQLPDLDFKDLLPLSFEGINGGIVLGNMSTSNILVAEFTRADGVFGTVPSRSPLDLYKQVLNIKFQNATITFKENEQYQAPMVSTGSHIHEQLRRAQQVFSLSFTYFHYLTYSVFSKLYRSARLRDGLRAAAQSFKRQPSDTSARSFRIRTKRAHSIDNETPVGPDSAKREYAIQRRVLEAPTLELSYYADAVGVVPAKQRPVDSEGCDIGNGDVSPEWGFDLVVHGGILRAEIQRIFFPPTYNDAEQTRRLFPGDNRLWTAMRIFVELRGGTTLHIPFREASKNWQWDGYVNVPRPRTREAASLSIRAGDDSTISYVMPMVADAQGYHPLLEVHLDSVTVSSSLNDVRVLTTESCRVSGELPSPLKWNANRQWAFNVSLRQPVFYLLRDHINMFTDLGKDWSSGPPSDYFTWVPMRYAVNLDLRNYVIHTYVNDHNIIDKPLLREENAQLTLRGASLRNENIIMSDKFRPAWTSFPFSIDAPDVTLSLTLPKWSTHRLQTMEPVTKLMTVGLLRLDGSYLYSSDVREENVDQLRLSFTLNDVIFKCLAWSLRHLMIFQQNYFGTFTHFSTLGEYLQKRGEGQIGDPINLTYRPGMSNQMQVEVQLSSPEDVSLGGCVVLSVPEIELQLRSHNFGLELNLNTGTIYGEVESDYTERSIFTRSQWYPSSEVFVIEGVDILADRLFGPPPQAATYVCFWELNFGAMKGLLSAPQGRTLQSAIDAFTMNFKDPINAPAAEFALPSDPDVTFLRISVASMELTWSAELVSVHLYVPQGLRMASNDLAGNNYQKVTSLTVPKVIMRFLHTLGKNNDRVEAGEVVFDVALDKYSSPSGWKEGALSQAKFLAEQDEPTGRLRKLKIGLGKRGRVLPPRSVHTAFLRLPRPLPQAHSFAPSRGDGPNRSDLTKPTPFSHRHLYSDSDDEGSYTVIDHDVRLANSRPPSTLPLHHADDGSMSSGDESDNMDLTEGSSCGSDLSEWNEDGPAAREHSLAFRYAKVSRQYGLPVDKPSFWVNTPVFALRDRRPYTNPIVRPVDSPEEYEHDLFRQWKADIVEGEGSTSTIRVSSHSCEVWVTPLLPSVIIHLLEDNSRAAMSPEQRLDAATTTHIRDLLSERDTIKDSVFDVRVSSIRVQVVQLMHKLRDQPDGLLHVPSDAHHHAIEEEVAVVDLQLFDLGLKGQVHKEDKHSRQSFAASANHFEISLHLHDVHRSLDWPKHRTVIKASLSGVASAFVHKRADLVWRALSVELETEAADYIPGVISAHTDTIIDAIDAYRRLRSRILSGARVRIHLILQWAQRHSVVDPLSTIQPSYLVQSGRPREIRVHPASKILIYIRSCLRFLSIDERQAIDHLTGEEDDSVTREDVIALLEGQLAGLAIDGDATGLANISIIARIFGAPELPRPAPAHELLHPTRGASSEVSLSSVDITAALKKSELHLASSKAPKDLIVSRDKNRSVVQQVSVSAVLNGIEVLMLPHILNLAQSLVRLRKRPRNATRSPPSPLPTPQASQSLWKTTFLVDVVLSLNALRLQVAAEKLIVAFNVSHLDFVSSAYIRAHSGHAARPDLSANASLFLDSMALEAHSSSDRDFPVPQDMLAEISVKKTNFNCALRHEVALSPTIRAALLVGSLRLSVPRSAIRLWKFIEEWKADYLPGFERTIQALVSELRKGPSPQASPTTAQLKFPSTHLQFSVGSCGVFLHVLPGTWLSWELFDTLAYLKLGVGVVKSRRLSSSFGLRFSSQRVSIASHSKGGRPEDAPEKGRRLKVGLPSITITGTYENHGVHVLVSAGFFSITVKPSYWDTLLSVQQKFGNDINDLLHVIADARARNPPSQKLDVSPPSPSQSQWTLQSGSFKAKGFRIGLVGHSSTLFFECQDIAGGLKGGEGKGKGKGESWQLNVTGLALSLAPRAFAVMKSVEFDGNRRSAFVIIDCKVEVDHSATQKFLRIKFSKINAILQPSSIGEIGDFVDHLQAKVLDRKDERVRELAAFKEKTERIMKAFEVNDRESTPLSDAAWLKDHAVVFSVSNVGVAFPLALDSGISGIEIPLSKPHQHPAVPAFLFSVKTVEFEAKNTGHSQFVMTGFSFQFVDRQSVPDDFAGDGHQTGNRLIYPDMKAQVRTERSARSLRIRVGANISGFILDLEPSIADHVASLVDVYRRGKERVDRFTVNAPRHAAAQDPEPNLRSVSADKDESPPAASSILLSMVFLSGQVRMHSGAAAYPPRMGSLHERKGNTRPASLVESFNLPMLSVWGEYRATSAQRDPTSNQDAEPPSLVLKSTIHSSENTLRPSLLPFMTDLVNHAERRMRKASSSGSSASARAAALPLPLGPNPSYNTPAAPSMQITFALRIDQSKLQLTCQPDVNVIAGVYWESGGFLLNVSESGRRISFIGNVGGLTIGLKHGFLSEDCVRLDARNLAFSTTFTAADKASGLDVSSMSIVVDTEVSGGLRFSRFQDVLCFKAVWLDRIPVLSATSGGESEDTFSKMRVPPTPGTSQPKTGFTTAVLVRIRRIGLNVDLGQSISSVGMDMLDVTLRSKIEEMSAELSLSIGDLTMLASGNISGRARIPDFSFSTMRRKALALDSSDLLGEPRMLDMSLKSGNLEMTLESDYQKILHLWSEPLSVTVWDDWSQMSPHVAVLDRLLRLSFTVSGTEVVAVGSVSTIPKLVSYSSRFLANLDAQREGAARESKAFRIAQSPKPDNPLSAFANAMLQTARTRLREKEDSLSYVVQQRMQFSLGSLRLVVFPRTMEDNEMASFTASDLRSDLDLIVESSDLPAKRKLHLAFSGMSASRVGPLNHGAVPADVRTDVRRWLGALRKDTPVSTIFELPAMDMEMESEEATGVLEYDFVSQFARGDMTTTRREDIFITLNMALYSWLTLLRKNLAREMTQAQAQGLVDRRPAAGLLMPTPSGTATPRRRRTITESLPPDIASLSTTNMTADRPIISPKPARASTNFDAARERRHKSTFSVSAMPSVSDADEAQTLLDPAVDFLTPSRSQDASTPPLNVQITGSVPMNAAQPPPSPIAPAASSSGNASGLVYQPRHRRIERLHMRQLGEATPDVMHPFFTKKAGFSLEDALPQYVHEYATMPIGEMTRALLKLYSRQLSRSAPQ</sequence>
<feature type="region of interest" description="Disordered" evidence="1">
    <location>
        <begin position="2660"/>
        <end position="2680"/>
    </location>
</feature>
<feature type="region of interest" description="Disordered" evidence="1">
    <location>
        <begin position="3198"/>
        <end position="3219"/>
    </location>
</feature>
<keyword evidence="2" id="KW-0812">Transmembrane</keyword>
<name>A0AAD4LDP9_9AGAM</name>
<feature type="region of interest" description="Disordered" evidence="1">
    <location>
        <begin position="2351"/>
        <end position="2376"/>
    </location>
</feature>
<dbReference type="Proteomes" id="UP001201163">
    <property type="component" value="Unassembled WGS sequence"/>
</dbReference>
<feature type="compositionally biased region" description="Low complexity" evidence="1">
    <location>
        <begin position="3208"/>
        <end position="3218"/>
    </location>
</feature>
<dbReference type="InterPro" id="IPR048636">
    <property type="entry name" value="Csf1_N"/>
</dbReference>
<dbReference type="EMBL" id="JAKELL010000044">
    <property type="protein sequence ID" value="KAH8988035.1"/>
    <property type="molecule type" value="Genomic_DNA"/>
</dbReference>
<dbReference type="InterPro" id="IPR029636">
    <property type="entry name" value="Csf1"/>
</dbReference>
<feature type="region of interest" description="Disordered" evidence="1">
    <location>
        <begin position="1072"/>
        <end position="1109"/>
    </location>
</feature>
<keyword evidence="2" id="KW-1133">Transmembrane helix</keyword>
<feature type="domain" description="Csf1 N-terminal" evidence="3">
    <location>
        <begin position="18"/>
        <end position="775"/>
    </location>
</feature>
<evidence type="ECO:0000259" key="3">
    <source>
        <dbReference type="Pfam" id="PF21678"/>
    </source>
</evidence>
<keyword evidence="2" id="KW-0472">Membrane</keyword>
<dbReference type="Pfam" id="PF21678">
    <property type="entry name" value="Csf1_N"/>
    <property type="match status" value="1"/>
</dbReference>
<evidence type="ECO:0000256" key="2">
    <source>
        <dbReference type="SAM" id="Phobius"/>
    </source>
</evidence>
<dbReference type="GO" id="GO:0006113">
    <property type="term" value="P:fermentation"/>
    <property type="evidence" value="ECO:0007669"/>
    <property type="project" value="InterPro"/>
</dbReference>
<evidence type="ECO:0000313" key="4">
    <source>
        <dbReference type="EMBL" id="KAH8988035.1"/>
    </source>
</evidence>
<comment type="caution">
    <text evidence="4">The sequence shown here is derived from an EMBL/GenBank/DDBJ whole genome shotgun (WGS) entry which is preliminary data.</text>
</comment>
<feature type="region of interest" description="Disordered" evidence="1">
    <location>
        <begin position="1122"/>
        <end position="1168"/>
    </location>
</feature>
<evidence type="ECO:0000256" key="1">
    <source>
        <dbReference type="SAM" id="MobiDB-lite"/>
    </source>
</evidence>
<evidence type="ECO:0000313" key="5">
    <source>
        <dbReference type="Proteomes" id="UP001201163"/>
    </source>
</evidence>
<reference evidence="4" key="1">
    <citation type="submission" date="2022-01" db="EMBL/GenBank/DDBJ databases">
        <title>Comparative genomics reveals a dynamic genome evolution in the ectomycorrhizal milk-cap (Lactarius) mushrooms.</title>
        <authorList>
            <consortium name="DOE Joint Genome Institute"/>
            <person name="Lebreton A."/>
            <person name="Tang N."/>
            <person name="Kuo A."/>
            <person name="LaButti K."/>
            <person name="Drula E."/>
            <person name="Barry K."/>
            <person name="Clum A."/>
            <person name="Lipzen A."/>
            <person name="Mousain D."/>
            <person name="Ng V."/>
            <person name="Wang R."/>
            <person name="Wang X."/>
            <person name="Dai Y."/>
            <person name="Henrissat B."/>
            <person name="Grigoriev I.V."/>
            <person name="Guerin-Laguette A."/>
            <person name="Yu F."/>
            <person name="Martin F.M."/>
        </authorList>
    </citation>
    <scope>NUCLEOTIDE SEQUENCE</scope>
    <source>
        <strain evidence="4">QP</strain>
    </source>
</reference>
<proteinExistence type="predicted"/>
<gene>
    <name evidence="4" type="ORF">EDB92DRAFT_1948214</name>
</gene>
<organism evidence="4 5">
    <name type="scientific">Lactarius akahatsu</name>
    <dbReference type="NCBI Taxonomy" id="416441"/>
    <lineage>
        <taxon>Eukaryota</taxon>
        <taxon>Fungi</taxon>
        <taxon>Dikarya</taxon>
        <taxon>Basidiomycota</taxon>
        <taxon>Agaricomycotina</taxon>
        <taxon>Agaricomycetes</taxon>
        <taxon>Russulales</taxon>
        <taxon>Russulaceae</taxon>
        <taxon>Lactarius</taxon>
    </lineage>
</organism>